<feature type="non-terminal residue" evidence="1">
    <location>
        <position position="1"/>
    </location>
</feature>
<dbReference type="EMBL" id="CAJVQC010145097">
    <property type="protein sequence ID" value="CAG8845057.1"/>
    <property type="molecule type" value="Genomic_DNA"/>
</dbReference>
<proteinExistence type="predicted"/>
<comment type="caution">
    <text evidence="1">The sequence shown here is derived from an EMBL/GenBank/DDBJ whole genome shotgun (WGS) entry which is preliminary data.</text>
</comment>
<organism evidence="1 2">
    <name type="scientific">Racocetra persica</name>
    <dbReference type="NCBI Taxonomy" id="160502"/>
    <lineage>
        <taxon>Eukaryota</taxon>
        <taxon>Fungi</taxon>
        <taxon>Fungi incertae sedis</taxon>
        <taxon>Mucoromycota</taxon>
        <taxon>Glomeromycotina</taxon>
        <taxon>Glomeromycetes</taxon>
        <taxon>Diversisporales</taxon>
        <taxon>Gigasporaceae</taxon>
        <taxon>Racocetra</taxon>
    </lineage>
</organism>
<evidence type="ECO:0000313" key="2">
    <source>
        <dbReference type="Proteomes" id="UP000789920"/>
    </source>
</evidence>
<keyword evidence="2" id="KW-1185">Reference proteome</keyword>
<name>A0ACA9SQ49_9GLOM</name>
<accession>A0ACA9SQ49</accession>
<gene>
    <name evidence="1" type="ORF">RPERSI_LOCUS33489</name>
</gene>
<feature type="non-terminal residue" evidence="1">
    <location>
        <position position="161"/>
    </location>
</feature>
<sequence>EQKLARLKSQLAQKQQQIQQQYNLQDLNLISTADLANSPAIHSFFTNLLTTYAEKFARSKGLNTSQLPLKFAGFYYEPEADRKLGTGQGLGIMGRHDKYFTSKPTYGEYYFIDISFKKMIETCSHEIAHYIQLVKHNKSSCESDLVINKENYDGELAREHE</sequence>
<reference evidence="1" key="1">
    <citation type="submission" date="2021-06" db="EMBL/GenBank/DDBJ databases">
        <authorList>
            <person name="Kallberg Y."/>
            <person name="Tangrot J."/>
            <person name="Rosling A."/>
        </authorList>
    </citation>
    <scope>NUCLEOTIDE SEQUENCE</scope>
    <source>
        <strain evidence="1">MA461A</strain>
    </source>
</reference>
<protein>
    <submittedName>
        <fullName evidence="1">20006_t:CDS:1</fullName>
    </submittedName>
</protein>
<evidence type="ECO:0000313" key="1">
    <source>
        <dbReference type="EMBL" id="CAG8845057.1"/>
    </source>
</evidence>
<dbReference type="Proteomes" id="UP000789920">
    <property type="component" value="Unassembled WGS sequence"/>
</dbReference>